<name>A0A024JZ61_9MYCO</name>
<dbReference type="HOGENOM" id="CLU_3365991_0_0_11"/>
<organism evidence="1">
    <name type="scientific">Mycobacterium triplex</name>
    <dbReference type="NCBI Taxonomy" id="47839"/>
    <lineage>
        <taxon>Bacteria</taxon>
        <taxon>Bacillati</taxon>
        <taxon>Actinomycetota</taxon>
        <taxon>Actinomycetes</taxon>
        <taxon>Mycobacteriales</taxon>
        <taxon>Mycobacteriaceae</taxon>
        <taxon>Mycobacterium</taxon>
        <taxon>Mycobacterium simiae complex</taxon>
    </lineage>
</organism>
<evidence type="ECO:0008006" key="2">
    <source>
        <dbReference type="Google" id="ProtNLM"/>
    </source>
</evidence>
<sequence length="35" mass="3454">MSGLTSKISVAVILGFTAVAATGCTPVLSLITISM</sequence>
<accession>A0A024JZ61</accession>
<reference evidence="1" key="2">
    <citation type="submission" date="2014-04" db="EMBL/GenBank/DDBJ databases">
        <authorList>
            <person name="Xu Y.W."/>
            <person name="Yang Q."/>
        </authorList>
    </citation>
    <scope>NUCLEOTIDE SEQUENCE</scope>
    <source>
        <strain evidence="1">DSM 44626</strain>
    </source>
</reference>
<reference evidence="1" key="1">
    <citation type="journal article" date="2014" name="Genome Announc.">
        <title>Draft Genome Sequence of Mycobacterium triplex DSM 44626.</title>
        <authorList>
            <person name="Sassi M."/>
            <person name="Croce O."/>
            <person name="Robert C."/>
            <person name="Raoult D."/>
            <person name="Drancourt M."/>
        </authorList>
    </citation>
    <scope>NUCLEOTIDE SEQUENCE [LARGE SCALE GENOMIC DNA]</scope>
    <source>
        <strain evidence="1">DSM 44626</strain>
    </source>
</reference>
<evidence type="ECO:0000313" key="1">
    <source>
        <dbReference type="EMBL" id="CDO88844.1"/>
    </source>
</evidence>
<dbReference type="AlphaFoldDB" id="A0A024JZ61"/>
<gene>
    <name evidence="1" type="ORF">BN973_03214</name>
</gene>
<proteinExistence type="predicted"/>
<dbReference type="Proteomes" id="UP000028880">
    <property type="component" value="Unassembled WGS sequence"/>
</dbReference>
<dbReference type="EMBL" id="HG964446">
    <property type="protein sequence ID" value="CDO88844.1"/>
    <property type="molecule type" value="Genomic_DNA"/>
</dbReference>
<dbReference type="PROSITE" id="PS51257">
    <property type="entry name" value="PROKAR_LIPOPROTEIN"/>
    <property type="match status" value="1"/>
</dbReference>
<protein>
    <recommendedName>
        <fullName evidence="2">Lipoprotein</fullName>
    </recommendedName>
</protein>